<dbReference type="AlphaFoldDB" id="A0A1Y5HID1"/>
<dbReference type="InterPro" id="IPR028974">
    <property type="entry name" value="TSP_type-3_rpt"/>
</dbReference>
<dbReference type="GO" id="GO:0005509">
    <property type="term" value="F:calcium ion binding"/>
    <property type="evidence" value="ECO:0007669"/>
    <property type="project" value="InterPro"/>
</dbReference>
<proteinExistence type="predicted"/>
<gene>
    <name evidence="4" type="ORF">A9R00_11285</name>
</gene>
<evidence type="ECO:0000259" key="3">
    <source>
        <dbReference type="Pfam" id="PF07603"/>
    </source>
</evidence>
<dbReference type="InterPro" id="IPR003367">
    <property type="entry name" value="Thrombospondin_3-like_rpt"/>
</dbReference>
<evidence type="ECO:0000313" key="4">
    <source>
        <dbReference type="EMBL" id="OUS37056.1"/>
    </source>
</evidence>
<evidence type="ECO:0000256" key="2">
    <source>
        <dbReference type="SAM" id="MobiDB-lite"/>
    </source>
</evidence>
<feature type="domain" description="Lcl C-terminal" evidence="3">
    <location>
        <begin position="195"/>
        <end position="363"/>
    </location>
</feature>
<dbReference type="Proteomes" id="UP000227088">
    <property type="component" value="Unassembled WGS sequence"/>
</dbReference>
<feature type="region of interest" description="Disordered" evidence="2">
    <location>
        <begin position="11"/>
        <end position="107"/>
    </location>
</feature>
<accession>A0A1Y5HID1</accession>
<dbReference type="SUPFAM" id="SSF103647">
    <property type="entry name" value="TSP type-3 repeat"/>
    <property type="match status" value="1"/>
</dbReference>
<keyword evidence="1" id="KW-0732">Signal</keyword>
<reference evidence="5" key="1">
    <citation type="journal article" date="2017" name="Proc. Natl. Acad. Sci. U.S.A.">
        <title>Simulation of Deepwater Horizon oil plume reveals substrate specialization within a complex community of hydrocarbon degraders.</title>
        <authorList>
            <person name="Hu P."/>
            <person name="Dubinsky E.A."/>
            <person name="Probst A.J."/>
            <person name="Wang J."/>
            <person name="Sieber C.M.K."/>
            <person name="Tom L.M."/>
            <person name="Gardinali P."/>
            <person name="Banfield J.F."/>
            <person name="Atlas R.M."/>
            <person name="Andersen G.L."/>
        </authorList>
    </citation>
    <scope>NUCLEOTIDE SEQUENCE [LARGE SCALE GENOMIC DNA]</scope>
</reference>
<comment type="caution">
    <text evidence="4">The sequence shown here is derived from an EMBL/GenBank/DDBJ whole genome shotgun (WGS) entry which is preliminary data.</text>
</comment>
<sequence>MACILLAACGGDSKSSDNAASDLGGTSGPIENDLDGDGVLDAHDDFPNNPDQYLDLDGDGLGHTEDEDNDGDGILDVNDNCPYVANTDQADSNGIDDAPNDPSGLGDACELSTLNDTGQEDYGAFPSGYGPCSDDSNDNLSTLQDCSYGRDQLNNDNQLVGDLAKTGAGDSAFDFTKLDVSGLPLADQASGVVYCIKDNVTGLVWEKKISTNDASVDSQFDSYYWFDEDEAWNAGVVGTNTMPSNVGIEQPCAGYIKEDEATWCNTQAFIKRMNTANYCGANDWRLPSVEEITSIVDYGEADKQDFNNRVAVDQEYFSRTQNRNYWTRTNDARLPASAWSINMAYGALDTEPKARNWYVRLVRDNKQGAANE</sequence>
<dbReference type="Pfam" id="PF02412">
    <property type="entry name" value="TSP_3"/>
    <property type="match status" value="1"/>
</dbReference>
<name>A0A1Y5HID1_OLEAN</name>
<protein>
    <recommendedName>
        <fullName evidence="3">Lcl C-terminal domain-containing protein</fullName>
    </recommendedName>
</protein>
<dbReference type="GO" id="GO:0007155">
    <property type="term" value="P:cell adhesion"/>
    <property type="evidence" value="ECO:0007669"/>
    <property type="project" value="InterPro"/>
</dbReference>
<evidence type="ECO:0000256" key="1">
    <source>
        <dbReference type="ARBA" id="ARBA00022729"/>
    </source>
</evidence>
<dbReference type="InterPro" id="IPR011460">
    <property type="entry name" value="Lcl_C"/>
</dbReference>
<evidence type="ECO:0000313" key="5">
    <source>
        <dbReference type="Proteomes" id="UP000227088"/>
    </source>
</evidence>
<dbReference type="Pfam" id="PF07603">
    <property type="entry name" value="Lcl_C"/>
    <property type="match status" value="1"/>
</dbReference>
<organism evidence="4 5">
    <name type="scientific">Oleispira antarctica</name>
    <dbReference type="NCBI Taxonomy" id="188908"/>
    <lineage>
        <taxon>Bacteria</taxon>
        <taxon>Pseudomonadati</taxon>
        <taxon>Pseudomonadota</taxon>
        <taxon>Gammaproteobacteria</taxon>
        <taxon>Oceanospirillales</taxon>
        <taxon>Oceanospirillaceae</taxon>
        <taxon>Oleispira</taxon>
    </lineage>
</organism>
<dbReference type="Gene3D" id="4.10.1080.10">
    <property type="entry name" value="TSP type-3 repeat"/>
    <property type="match status" value="1"/>
</dbReference>
<dbReference type="EMBL" id="MABE01000644">
    <property type="protein sequence ID" value="OUS37056.1"/>
    <property type="molecule type" value="Genomic_DNA"/>
</dbReference>